<evidence type="ECO:0000256" key="5">
    <source>
        <dbReference type="ARBA" id="ARBA00023014"/>
    </source>
</evidence>
<protein>
    <submittedName>
        <fullName evidence="9">23S rRNA (Uracil(1939)-C(5))-methyltransferase RlmD</fullName>
        <ecNumber evidence="9">2.1.1.190</ecNumber>
    </submittedName>
</protein>
<keyword evidence="2 6" id="KW-0489">Methyltransferase</keyword>
<accession>A0A941CX51</accession>
<dbReference type="PANTHER" id="PTHR11061">
    <property type="entry name" value="RNA M5U METHYLTRANSFERASE"/>
    <property type="match status" value="1"/>
</dbReference>
<dbReference type="PROSITE" id="PS01231">
    <property type="entry name" value="TRMA_2"/>
    <property type="match status" value="1"/>
</dbReference>
<dbReference type="Proteomes" id="UP000675431">
    <property type="component" value="Unassembled WGS sequence"/>
</dbReference>
<evidence type="ECO:0000256" key="7">
    <source>
        <dbReference type="PROSITE-ProRule" id="PRU10015"/>
    </source>
</evidence>
<keyword evidence="5" id="KW-0411">Iron-sulfur</keyword>
<dbReference type="PROSITE" id="PS01230">
    <property type="entry name" value="TRMA_1"/>
    <property type="match status" value="1"/>
</dbReference>
<evidence type="ECO:0000313" key="10">
    <source>
        <dbReference type="Proteomes" id="UP000675431"/>
    </source>
</evidence>
<dbReference type="Gene3D" id="2.40.50.140">
    <property type="entry name" value="Nucleic acid-binding proteins"/>
    <property type="match status" value="1"/>
</dbReference>
<dbReference type="GO" id="GO:0070475">
    <property type="term" value="P:rRNA base methylation"/>
    <property type="evidence" value="ECO:0007669"/>
    <property type="project" value="TreeGrafter"/>
</dbReference>
<keyword evidence="3 6" id="KW-0808">Transferase</keyword>
<proteinExistence type="inferred from homology"/>
<dbReference type="FunFam" id="2.40.50.1070:FF:000003">
    <property type="entry name" value="23S rRNA (Uracil-5-)-methyltransferase RumA"/>
    <property type="match status" value="1"/>
</dbReference>
<keyword evidence="10" id="KW-1185">Reference proteome</keyword>
<dbReference type="SUPFAM" id="SSF53335">
    <property type="entry name" value="S-adenosyl-L-methionine-dependent methyltransferases"/>
    <property type="match status" value="1"/>
</dbReference>
<evidence type="ECO:0000256" key="6">
    <source>
        <dbReference type="PROSITE-ProRule" id="PRU01024"/>
    </source>
</evidence>
<keyword evidence="1" id="KW-0004">4Fe-4S</keyword>
<dbReference type="RefSeq" id="WP_212370002.1">
    <property type="nucleotide sequence ID" value="NZ_JAGSIE010000022.1"/>
</dbReference>
<evidence type="ECO:0000313" key="9">
    <source>
        <dbReference type="EMBL" id="MBR7554028.1"/>
    </source>
</evidence>
<evidence type="ECO:0000256" key="2">
    <source>
        <dbReference type="ARBA" id="ARBA00022603"/>
    </source>
</evidence>
<evidence type="ECO:0000256" key="8">
    <source>
        <dbReference type="SAM" id="MobiDB-lite"/>
    </source>
</evidence>
<evidence type="ECO:0000256" key="3">
    <source>
        <dbReference type="ARBA" id="ARBA00022679"/>
    </source>
</evidence>
<dbReference type="SUPFAM" id="SSF50249">
    <property type="entry name" value="Nucleic acid-binding proteins"/>
    <property type="match status" value="1"/>
</dbReference>
<dbReference type="CDD" id="cd02440">
    <property type="entry name" value="AdoMet_MTases"/>
    <property type="match status" value="1"/>
</dbReference>
<feature type="compositionally biased region" description="Basic residues" evidence="8">
    <location>
        <begin position="1"/>
        <end position="14"/>
    </location>
</feature>
<dbReference type="Gene3D" id="2.40.50.1070">
    <property type="match status" value="1"/>
</dbReference>
<evidence type="ECO:0000256" key="1">
    <source>
        <dbReference type="ARBA" id="ARBA00022485"/>
    </source>
</evidence>
<keyword evidence="1" id="KW-0408">Iron</keyword>
<reference evidence="9 10" key="1">
    <citation type="submission" date="2021-04" db="EMBL/GenBank/DDBJ databases">
        <title>Allobacillus sp. nov. SKP8-2 isolated from shrimp paste.</title>
        <authorList>
            <person name="Tanasupawat S."/>
            <person name="Yiamsombat S."/>
            <person name="Kanchanasin P."/>
            <person name="Kuncharoen N."/>
        </authorList>
    </citation>
    <scope>NUCLEOTIDE SEQUENCE [LARGE SCALE GENOMIC DNA]</scope>
    <source>
        <strain evidence="9 10">SKP8-2</strain>
    </source>
</reference>
<dbReference type="Pfam" id="PF05958">
    <property type="entry name" value="tRNA_U5-meth_tr"/>
    <property type="match status" value="1"/>
</dbReference>
<comment type="similarity">
    <text evidence="6">Belongs to the class I-like SAM-binding methyltransferase superfamily. RNA M5U methyltransferase family.</text>
</comment>
<keyword evidence="1" id="KW-0479">Metal-binding</keyword>
<feature type="binding site" evidence="6">
    <location>
        <position position="417"/>
    </location>
    <ligand>
        <name>S-adenosyl-L-methionine</name>
        <dbReference type="ChEBI" id="CHEBI:59789"/>
    </ligand>
</feature>
<dbReference type="FunFam" id="3.40.50.150:FF:000009">
    <property type="entry name" value="23S rRNA (Uracil(1939)-C(5))-methyltransferase RlmD"/>
    <property type="match status" value="1"/>
</dbReference>
<dbReference type="AlphaFoldDB" id="A0A941CX51"/>
<dbReference type="PANTHER" id="PTHR11061:SF30">
    <property type="entry name" value="TRNA (URACIL(54)-C(5))-METHYLTRANSFERASE"/>
    <property type="match status" value="1"/>
</dbReference>
<dbReference type="EMBL" id="JAGSIE010000022">
    <property type="protein sequence ID" value="MBR7554028.1"/>
    <property type="molecule type" value="Genomic_DNA"/>
</dbReference>
<dbReference type="NCBIfam" id="TIGR00479">
    <property type="entry name" value="rumA"/>
    <property type="match status" value="1"/>
</dbReference>
<dbReference type="PROSITE" id="PS51687">
    <property type="entry name" value="SAM_MT_RNA_M5U"/>
    <property type="match status" value="1"/>
</dbReference>
<feature type="compositionally biased region" description="Polar residues" evidence="8">
    <location>
        <begin position="21"/>
        <end position="34"/>
    </location>
</feature>
<dbReference type="GO" id="GO:0051539">
    <property type="term" value="F:4 iron, 4 sulfur cluster binding"/>
    <property type="evidence" value="ECO:0007669"/>
    <property type="project" value="UniProtKB-KW"/>
</dbReference>
<comment type="caution">
    <text evidence="9">The sequence shown here is derived from an EMBL/GenBank/DDBJ whole genome shotgun (WGS) entry which is preliminary data.</text>
</comment>
<name>A0A941CX51_9BACI</name>
<dbReference type="InterPro" id="IPR012340">
    <property type="entry name" value="NA-bd_OB-fold"/>
</dbReference>
<dbReference type="InterPro" id="IPR010280">
    <property type="entry name" value="U5_MeTrfase_fam"/>
</dbReference>
<feature type="active site" description="Nucleophile" evidence="6">
    <location>
        <position position="444"/>
    </location>
</feature>
<feature type="region of interest" description="Disordered" evidence="8">
    <location>
        <begin position="1"/>
        <end position="46"/>
    </location>
</feature>
<dbReference type="Gene3D" id="3.40.50.150">
    <property type="entry name" value="Vaccinia Virus protein VP39"/>
    <property type="match status" value="1"/>
</dbReference>
<feature type="compositionally biased region" description="Basic residues" evidence="8">
    <location>
        <begin position="35"/>
        <end position="46"/>
    </location>
</feature>
<gene>
    <name evidence="9" type="primary">rlmD</name>
    <name evidence="9" type="ORF">KC820_07665</name>
</gene>
<keyword evidence="4 6" id="KW-0949">S-adenosyl-L-methionine</keyword>
<dbReference type="InterPro" id="IPR030390">
    <property type="entry name" value="MeTrfase_TrmA_AS"/>
</dbReference>
<feature type="binding site" evidence="6">
    <location>
        <position position="319"/>
    </location>
    <ligand>
        <name>S-adenosyl-L-methionine</name>
        <dbReference type="ChEBI" id="CHEBI:59789"/>
    </ligand>
</feature>
<dbReference type="InterPro" id="IPR029063">
    <property type="entry name" value="SAM-dependent_MTases_sf"/>
</dbReference>
<dbReference type="InterPro" id="IPR030391">
    <property type="entry name" value="MeTrfase_TrmA_CS"/>
</dbReference>
<sequence>MKQKNNRNKGKKNKWSSTKKPVNQKTHQKPNNSKPQHKNQPKSKKKTIVEVTCTGLTHEGQGIFEWEGKSLTVENFLPGEKAEVLISQKGRFPKTELKRIITPSKDRVGSPTSYYAQSAGCQIHHMTDKAQARFKQNVVEDLMKPFGKPKPIITMEHPYDYRNKNTMTFGLNKKKEVVTGLYAPNSHRIIPMERSIIHDPKADEIIQTIKGMMKSFKMQPYDEDSDRGFLRHVLVRVGKNSGEIMVVIVAASPIFKGQKNFVKALREAHPEISTILLNVNTRSDSMILGDQEKVLFGKGTIKDTLCGLQFEISATSFYQINPVQTEKLYAKAIEMANLTRKETVIDAYCGIGTIGLVASEKAGKVIGVELNKGAVRDAIQNSKRNGVKNARFYQGDAGKFMVQMATRGEQADVVILDPPRSGSDEAFLSSVIKLQPKRVVYVSCNPETQARDMKYLVKNGYQVKEIQPVDMFPQTNHVECVALLERKK</sequence>
<dbReference type="GO" id="GO:0070041">
    <property type="term" value="F:rRNA (uridine-C5-)-methyltransferase activity"/>
    <property type="evidence" value="ECO:0007669"/>
    <property type="project" value="TreeGrafter"/>
</dbReference>
<organism evidence="9 10">
    <name type="scientific">Allobacillus saliphilus</name>
    <dbReference type="NCBI Taxonomy" id="2912308"/>
    <lineage>
        <taxon>Bacteria</taxon>
        <taxon>Bacillati</taxon>
        <taxon>Bacillota</taxon>
        <taxon>Bacilli</taxon>
        <taxon>Bacillales</taxon>
        <taxon>Bacillaceae</taxon>
        <taxon>Allobacillus</taxon>
    </lineage>
</organism>
<feature type="active site" evidence="7">
    <location>
        <position position="444"/>
    </location>
</feature>
<feature type="binding site" evidence="6">
    <location>
        <position position="369"/>
    </location>
    <ligand>
        <name>S-adenosyl-L-methionine</name>
        <dbReference type="ChEBI" id="CHEBI:59789"/>
    </ligand>
</feature>
<dbReference type="EC" id="2.1.1.190" evidence="9"/>
<feature type="binding site" evidence="6">
    <location>
        <position position="348"/>
    </location>
    <ligand>
        <name>S-adenosyl-L-methionine</name>
        <dbReference type="ChEBI" id="CHEBI:59789"/>
    </ligand>
</feature>
<evidence type="ECO:0000256" key="4">
    <source>
        <dbReference type="ARBA" id="ARBA00022691"/>
    </source>
</evidence>